<dbReference type="InterPro" id="IPR006141">
    <property type="entry name" value="Intein_N"/>
</dbReference>
<dbReference type="Pfam" id="PF13672">
    <property type="entry name" value="PP2C_2"/>
    <property type="match status" value="1"/>
</dbReference>
<feature type="region of interest" description="Disordered" evidence="1">
    <location>
        <begin position="1"/>
        <end position="20"/>
    </location>
</feature>
<evidence type="ECO:0000313" key="4">
    <source>
        <dbReference type="Proteomes" id="UP000075604"/>
    </source>
</evidence>
<dbReference type="SMART" id="SM00332">
    <property type="entry name" value="PP2Cc"/>
    <property type="match status" value="1"/>
</dbReference>
<dbReference type="InterPro" id="IPR036457">
    <property type="entry name" value="PPM-type-like_dom_sf"/>
</dbReference>
<dbReference type="SMART" id="SM00331">
    <property type="entry name" value="PP2C_SIG"/>
    <property type="match status" value="1"/>
</dbReference>
<proteinExistence type="predicted"/>
<feature type="compositionally biased region" description="Basic and acidic residues" evidence="1">
    <location>
        <begin position="9"/>
        <end position="20"/>
    </location>
</feature>
<protein>
    <submittedName>
        <fullName evidence="3">Phosphoprotein phosphatase</fullName>
    </submittedName>
</protein>
<dbReference type="Proteomes" id="UP000075604">
    <property type="component" value="Unassembled WGS sequence"/>
</dbReference>
<evidence type="ECO:0000259" key="2">
    <source>
        <dbReference type="PROSITE" id="PS51746"/>
    </source>
</evidence>
<name>A0A150PD64_SORCE</name>
<accession>A0A150PD64</accession>
<dbReference type="CDD" id="cd00143">
    <property type="entry name" value="PP2Cc"/>
    <property type="match status" value="1"/>
</dbReference>
<reference evidence="3 4" key="1">
    <citation type="submission" date="2014-02" db="EMBL/GenBank/DDBJ databases">
        <title>The small core and large imbalanced accessory genome model reveals a collaborative survival strategy of Sorangium cellulosum strains in nature.</title>
        <authorList>
            <person name="Han K."/>
            <person name="Peng R."/>
            <person name="Blom J."/>
            <person name="Li Y.-Z."/>
        </authorList>
    </citation>
    <scope>NUCLEOTIDE SEQUENCE [LARGE SCALE GENOMIC DNA]</scope>
    <source>
        <strain evidence="3 4">So0157-18</strain>
    </source>
</reference>
<evidence type="ECO:0000313" key="3">
    <source>
        <dbReference type="EMBL" id="KYF53590.1"/>
    </source>
</evidence>
<gene>
    <name evidence="3" type="ORF">BE04_25145</name>
</gene>
<dbReference type="SUPFAM" id="SSF81606">
    <property type="entry name" value="PP2C-like"/>
    <property type="match status" value="1"/>
</dbReference>
<comment type="caution">
    <text evidence="3">The sequence shown here is derived from an EMBL/GenBank/DDBJ whole genome shotgun (WGS) entry which is preliminary data.</text>
</comment>
<dbReference type="GO" id="GO:0016539">
    <property type="term" value="P:intein-mediated protein splicing"/>
    <property type="evidence" value="ECO:0007669"/>
    <property type="project" value="InterPro"/>
</dbReference>
<sequence>MNSPLRIEAAGESHVGRQREHNEDSFAVDLDLGLFVVADGIGGAAGGEIASRMAVDIVQACCKEGEGEITQPTGYDEAAGPLELRLVSSIWRANERIFEVGQRDPRFYGMGTTFAGVYVDATSACIAHVGDSRVYRYRERRLERLTEDHSLWNEHLHSGEQLPDDVDPLLARNVVTRALGMGKTVDVATRIERPEAGDLLLICSDGLSGPVPEPEIAALLALGDDLATTARSLVDRANQHGGPDNVTCVLIRWTPAA</sequence>
<evidence type="ECO:0000256" key="1">
    <source>
        <dbReference type="SAM" id="MobiDB-lite"/>
    </source>
</evidence>
<organism evidence="3 4">
    <name type="scientific">Sorangium cellulosum</name>
    <name type="common">Polyangium cellulosum</name>
    <dbReference type="NCBI Taxonomy" id="56"/>
    <lineage>
        <taxon>Bacteria</taxon>
        <taxon>Pseudomonadati</taxon>
        <taxon>Myxococcota</taxon>
        <taxon>Polyangia</taxon>
        <taxon>Polyangiales</taxon>
        <taxon>Polyangiaceae</taxon>
        <taxon>Sorangium</taxon>
    </lineage>
</organism>
<dbReference type="InterPro" id="IPR001932">
    <property type="entry name" value="PPM-type_phosphatase-like_dom"/>
</dbReference>
<dbReference type="EMBL" id="JELX01002999">
    <property type="protein sequence ID" value="KYF53590.1"/>
    <property type="molecule type" value="Genomic_DNA"/>
</dbReference>
<feature type="domain" description="PPM-type phosphatase" evidence="2">
    <location>
        <begin position="9"/>
        <end position="253"/>
    </location>
</feature>
<dbReference type="PROSITE" id="PS51746">
    <property type="entry name" value="PPM_2"/>
    <property type="match status" value="1"/>
</dbReference>
<dbReference type="AlphaFoldDB" id="A0A150PD64"/>
<dbReference type="PROSITE" id="PS50817">
    <property type="entry name" value="INTEIN_N_TER"/>
    <property type="match status" value="1"/>
</dbReference>
<dbReference type="Gene3D" id="3.60.40.10">
    <property type="entry name" value="PPM-type phosphatase domain"/>
    <property type="match status" value="1"/>
</dbReference>